<reference evidence="1" key="1">
    <citation type="journal article" date="2015" name="Nature">
        <title>Complex archaea that bridge the gap between prokaryotes and eukaryotes.</title>
        <authorList>
            <person name="Spang A."/>
            <person name="Saw J.H."/>
            <person name="Jorgensen S.L."/>
            <person name="Zaremba-Niedzwiedzka K."/>
            <person name="Martijn J."/>
            <person name="Lind A.E."/>
            <person name="van Eijk R."/>
            <person name="Schleper C."/>
            <person name="Guy L."/>
            <person name="Ettema T.J."/>
        </authorList>
    </citation>
    <scope>NUCLEOTIDE SEQUENCE</scope>
</reference>
<evidence type="ECO:0000313" key="1">
    <source>
        <dbReference type="EMBL" id="KKN78962.1"/>
    </source>
</evidence>
<comment type="caution">
    <text evidence="1">The sequence shown here is derived from an EMBL/GenBank/DDBJ whole genome shotgun (WGS) entry which is preliminary data.</text>
</comment>
<organism evidence="1">
    <name type="scientific">marine sediment metagenome</name>
    <dbReference type="NCBI Taxonomy" id="412755"/>
    <lineage>
        <taxon>unclassified sequences</taxon>
        <taxon>metagenomes</taxon>
        <taxon>ecological metagenomes</taxon>
    </lineage>
</organism>
<accession>A0A0F9TVH6</accession>
<sequence>MILLDECTCPVCGIVIHVGDSTRSQDDERICPLCWQWAFNDQIFEMASMFLTSHAVHRRREE</sequence>
<dbReference type="AlphaFoldDB" id="A0A0F9TVH6"/>
<protein>
    <submittedName>
        <fullName evidence="1">Uncharacterized protein</fullName>
    </submittedName>
</protein>
<dbReference type="EMBL" id="LAZR01000254">
    <property type="protein sequence ID" value="KKN78962.1"/>
    <property type="molecule type" value="Genomic_DNA"/>
</dbReference>
<gene>
    <name evidence="1" type="ORF">LCGC14_0344380</name>
</gene>
<name>A0A0F9TVH6_9ZZZZ</name>
<proteinExistence type="predicted"/>